<name>A0A0V0T920_9BILA</name>
<protein>
    <submittedName>
        <fullName evidence="1">Uncharacterized protein</fullName>
    </submittedName>
</protein>
<organism evidence="1 2">
    <name type="scientific">Trichinella murrelli</name>
    <dbReference type="NCBI Taxonomy" id="144512"/>
    <lineage>
        <taxon>Eukaryota</taxon>
        <taxon>Metazoa</taxon>
        <taxon>Ecdysozoa</taxon>
        <taxon>Nematoda</taxon>
        <taxon>Enoplea</taxon>
        <taxon>Dorylaimia</taxon>
        <taxon>Trichinellida</taxon>
        <taxon>Trichinellidae</taxon>
        <taxon>Trichinella</taxon>
    </lineage>
</organism>
<gene>
    <name evidence="1" type="ORF">T05_7370</name>
</gene>
<dbReference type="AlphaFoldDB" id="A0A0V0T920"/>
<proteinExistence type="predicted"/>
<feature type="non-terminal residue" evidence="1">
    <location>
        <position position="1"/>
    </location>
</feature>
<dbReference type="Proteomes" id="UP000055048">
    <property type="component" value="Unassembled WGS sequence"/>
</dbReference>
<reference evidence="1 2" key="1">
    <citation type="submission" date="2015-01" db="EMBL/GenBank/DDBJ databases">
        <title>Evolution of Trichinella species and genotypes.</title>
        <authorList>
            <person name="Korhonen P.K."/>
            <person name="Edoardo P."/>
            <person name="Giuseppe L.R."/>
            <person name="Gasser R.B."/>
        </authorList>
    </citation>
    <scope>NUCLEOTIDE SEQUENCE [LARGE SCALE GENOMIC DNA]</scope>
    <source>
        <strain evidence="1">ISS417</strain>
    </source>
</reference>
<dbReference type="EMBL" id="JYDJ01000431">
    <property type="protein sequence ID" value="KRX35534.1"/>
    <property type="molecule type" value="Genomic_DNA"/>
</dbReference>
<comment type="caution">
    <text evidence="1">The sequence shown here is derived from an EMBL/GenBank/DDBJ whole genome shotgun (WGS) entry which is preliminary data.</text>
</comment>
<evidence type="ECO:0000313" key="1">
    <source>
        <dbReference type="EMBL" id="KRX35534.1"/>
    </source>
</evidence>
<keyword evidence="2" id="KW-1185">Reference proteome</keyword>
<sequence length="83" mass="9960">LFRMKFNAMRKKNENLTYFEISQFINQGLRFRYALSECLPNLRPFVHSGIFFVVIESRLEFLLRLLDLTVMFFRGPKVLLDLP</sequence>
<evidence type="ECO:0000313" key="2">
    <source>
        <dbReference type="Proteomes" id="UP000055048"/>
    </source>
</evidence>
<accession>A0A0V0T920</accession>